<dbReference type="AlphaFoldDB" id="A0AAW1A4K9"/>
<keyword evidence="1" id="KW-0862">Zinc</keyword>
<accession>A0AAW1A4K9</accession>
<sequence length="151" mass="16861">MVKAKLLQSDLGDVDVSGDSALLARQRGRDKMGSNAASRTSSIICYNCKKPGHTNSHCTKLHRKWKFTIQGKSGTHGGKRNYAYKDGRCLLIAAFSTGEFGTNDWYIGSGSSSHMSKYVHWLKDVEPINKEILITNKQRLKCTIRKCVHNT</sequence>
<dbReference type="GO" id="GO:0003676">
    <property type="term" value="F:nucleic acid binding"/>
    <property type="evidence" value="ECO:0007669"/>
    <property type="project" value="InterPro"/>
</dbReference>
<evidence type="ECO:0000256" key="1">
    <source>
        <dbReference type="PROSITE-ProRule" id="PRU00047"/>
    </source>
</evidence>
<dbReference type="Gene3D" id="4.10.60.10">
    <property type="entry name" value="Zinc finger, CCHC-type"/>
    <property type="match status" value="1"/>
</dbReference>
<keyword evidence="1" id="KW-0863">Zinc-finger</keyword>
<reference evidence="3 4" key="1">
    <citation type="submission" date="2024-05" db="EMBL/GenBank/DDBJ databases">
        <title>The nuclear and mitochondrial genome assemblies of Tetragonisca angustula (Apidae: Meliponini), a tiny yet remarkable pollinator in the Neotropics.</title>
        <authorList>
            <person name="Ferrari R."/>
            <person name="Ricardo P.C."/>
            <person name="Dias F.C."/>
            <person name="Araujo N.S."/>
            <person name="Soares D.O."/>
            <person name="Zhou Q.-S."/>
            <person name="Zhu C.-D."/>
            <person name="Coutinho L."/>
            <person name="Airas M.C."/>
            <person name="Batista T.M."/>
        </authorList>
    </citation>
    <scope>NUCLEOTIDE SEQUENCE [LARGE SCALE GENOMIC DNA]</scope>
    <source>
        <strain evidence="3">ASF017062</strain>
        <tissue evidence="3">Abdomen</tissue>
    </source>
</reference>
<evidence type="ECO:0000313" key="3">
    <source>
        <dbReference type="EMBL" id="KAK9304214.1"/>
    </source>
</evidence>
<dbReference type="SUPFAM" id="SSF57756">
    <property type="entry name" value="Retrovirus zinc finger-like domains"/>
    <property type="match status" value="1"/>
</dbReference>
<feature type="domain" description="CCHC-type" evidence="2">
    <location>
        <begin position="45"/>
        <end position="60"/>
    </location>
</feature>
<dbReference type="PROSITE" id="PS50158">
    <property type="entry name" value="ZF_CCHC"/>
    <property type="match status" value="1"/>
</dbReference>
<evidence type="ECO:0000259" key="2">
    <source>
        <dbReference type="PROSITE" id="PS50158"/>
    </source>
</evidence>
<keyword evidence="1" id="KW-0479">Metal-binding</keyword>
<proteinExistence type="predicted"/>
<organism evidence="3 4">
    <name type="scientific">Tetragonisca angustula</name>
    <dbReference type="NCBI Taxonomy" id="166442"/>
    <lineage>
        <taxon>Eukaryota</taxon>
        <taxon>Metazoa</taxon>
        <taxon>Ecdysozoa</taxon>
        <taxon>Arthropoda</taxon>
        <taxon>Hexapoda</taxon>
        <taxon>Insecta</taxon>
        <taxon>Pterygota</taxon>
        <taxon>Neoptera</taxon>
        <taxon>Endopterygota</taxon>
        <taxon>Hymenoptera</taxon>
        <taxon>Apocrita</taxon>
        <taxon>Aculeata</taxon>
        <taxon>Apoidea</taxon>
        <taxon>Anthophila</taxon>
        <taxon>Apidae</taxon>
        <taxon>Tetragonisca</taxon>
    </lineage>
</organism>
<comment type="caution">
    <text evidence="3">The sequence shown here is derived from an EMBL/GenBank/DDBJ whole genome shotgun (WGS) entry which is preliminary data.</text>
</comment>
<dbReference type="GO" id="GO:0008270">
    <property type="term" value="F:zinc ion binding"/>
    <property type="evidence" value="ECO:0007669"/>
    <property type="project" value="UniProtKB-KW"/>
</dbReference>
<protein>
    <recommendedName>
        <fullName evidence="2">CCHC-type domain-containing protein</fullName>
    </recommendedName>
</protein>
<dbReference type="Proteomes" id="UP001432146">
    <property type="component" value="Unassembled WGS sequence"/>
</dbReference>
<keyword evidence="4" id="KW-1185">Reference proteome</keyword>
<dbReference type="EMBL" id="JAWNGG020000065">
    <property type="protein sequence ID" value="KAK9304214.1"/>
    <property type="molecule type" value="Genomic_DNA"/>
</dbReference>
<dbReference type="InterPro" id="IPR036875">
    <property type="entry name" value="Znf_CCHC_sf"/>
</dbReference>
<name>A0AAW1A4K9_9HYME</name>
<gene>
    <name evidence="3" type="ORF">QLX08_004374</name>
</gene>
<dbReference type="InterPro" id="IPR001878">
    <property type="entry name" value="Znf_CCHC"/>
</dbReference>
<evidence type="ECO:0000313" key="4">
    <source>
        <dbReference type="Proteomes" id="UP001432146"/>
    </source>
</evidence>